<keyword evidence="5" id="KW-1185">Reference proteome</keyword>
<comment type="caution">
    <text evidence="4">The sequence shown here is derived from an EMBL/GenBank/DDBJ whole genome shotgun (WGS) entry which is preliminary data.</text>
</comment>
<dbReference type="Proteomes" id="UP001595699">
    <property type="component" value="Unassembled WGS sequence"/>
</dbReference>
<dbReference type="Pfam" id="PF22725">
    <property type="entry name" value="GFO_IDH_MocA_C3"/>
    <property type="match status" value="1"/>
</dbReference>
<dbReference type="InterPro" id="IPR000683">
    <property type="entry name" value="Gfo/Idh/MocA-like_OxRdtase_N"/>
</dbReference>
<evidence type="ECO:0000256" key="1">
    <source>
        <dbReference type="ARBA" id="ARBA00023002"/>
    </source>
</evidence>
<dbReference type="SUPFAM" id="SSF55347">
    <property type="entry name" value="Glyceraldehyde-3-phosphate dehydrogenase-like, C-terminal domain"/>
    <property type="match status" value="1"/>
</dbReference>
<name>A0ABV7YLM3_9ACTN</name>
<dbReference type="Gene3D" id="3.30.360.10">
    <property type="entry name" value="Dihydrodipicolinate Reductase, domain 2"/>
    <property type="match status" value="1"/>
</dbReference>
<dbReference type="InterPro" id="IPR036291">
    <property type="entry name" value="NAD(P)-bd_dom_sf"/>
</dbReference>
<protein>
    <submittedName>
        <fullName evidence="4">Gfo/Idh/MocA family protein</fullName>
    </submittedName>
</protein>
<reference evidence="5" key="1">
    <citation type="journal article" date="2019" name="Int. J. Syst. Evol. Microbiol.">
        <title>The Global Catalogue of Microorganisms (GCM) 10K type strain sequencing project: providing services to taxonomists for standard genome sequencing and annotation.</title>
        <authorList>
            <consortium name="The Broad Institute Genomics Platform"/>
            <consortium name="The Broad Institute Genome Sequencing Center for Infectious Disease"/>
            <person name="Wu L."/>
            <person name="Ma J."/>
        </authorList>
    </citation>
    <scope>NUCLEOTIDE SEQUENCE [LARGE SCALE GENOMIC DNA]</scope>
    <source>
        <strain evidence="5">CGMCC 4.7241</strain>
    </source>
</reference>
<evidence type="ECO:0000259" key="3">
    <source>
        <dbReference type="Pfam" id="PF22725"/>
    </source>
</evidence>
<dbReference type="Gene3D" id="3.40.50.720">
    <property type="entry name" value="NAD(P)-binding Rossmann-like Domain"/>
    <property type="match status" value="1"/>
</dbReference>
<evidence type="ECO:0000259" key="2">
    <source>
        <dbReference type="Pfam" id="PF01408"/>
    </source>
</evidence>
<dbReference type="Pfam" id="PF01408">
    <property type="entry name" value="GFO_IDH_MocA"/>
    <property type="match status" value="1"/>
</dbReference>
<dbReference type="SUPFAM" id="SSF51735">
    <property type="entry name" value="NAD(P)-binding Rossmann-fold domains"/>
    <property type="match status" value="1"/>
</dbReference>
<feature type="domain" description="Gfo/Idh/MocA-like oxidoreductase N-terminal" evidence="2">
    <location>
        <begin position="5"/>
        <end position="113"/>
    </location>
</feature>
<sequence length="339" mass="36413">MTAVVRIGVVGAGAIFRDRHAPGFAKVPGVQLEAVVNSSLTSSERAREEFGFARALGSWRELVADPSIDAVLIGTWPYLHKPVFLASLDAGKHVLTQARLAMDAVEGREMLAASLARPDLTTMVVPSPMSLWADACVRRLLVEGALGSLRLVRVFSGGGSGDVALRQQWRRDRRLSGNNVMSLGILYEALARWFGHATWVQAAEQIIDPGGPDGPADVPDLVSITASLPGGAQLTLDLSPHARFGEGNGAWLYGSSGTLHVDLDARRLTLHRQGVSPEVVTPLPEEVAEWQVEQEFVGAIRGENAVRLTDVPTALRYMEFTDAVRRSAASGSRERVAAV</sequence>
<dbReference type="EMBL" id="JBHRZH010000036">
    <property type="protein sequence ID" value="MFC3765023.1"/>
    <property type="molecule type" value="Genomic_DNA"/>
</dbReference>
<dbReference type="PANTHER" id="PTHR43818">
    <property type="entry name" value="BCDNA.GH03377"/>
    <property type="match status" value="1"/>
</dbReference>
<feature type="domain" description="GFO/IDH/MocA-like oxidoreductase" evidence="3">
    <location>
        <begin position="137"/>
        <end position="259"/>
    </location>
</feature>
<keyword evidence="1" id="KW-0560">Oxidoreductase</keyword>
<accession>A0ABV7YLM3</accession>
<proteinExistence type="predicted"/>
<dbReference type="RefSeq" id="WP_205119257.1">
    <property type="nucleotide sequence ID" value="NZ_JAFBCM010000001.1"/>
</dbReference>
<organism evidence="4 5">
    <name type="scientific">Tenggerimyces flavus</name>
    <dbReference type="NCBI Taxonomy" id="1708749"/>
    <lineage>
        <taxon>Bacteria</taxon>
        <taxon>Bacillati</taxon>
        <taxon>Actinomycetota</taxon>
        <taxon>Actinomycetes</taxon>
        <taxon>Propionibacteriales</taxon>
        <taxon>Nocardioidaceae</taxon>
        <taxon>Tenggerimyces</taxon>
    </lineage>
</organism>
<gene>
    <name evidence="4" type="ORF">ACFOUW_29590</name>
</gene>
<dbReference type="PANTHER" id="PTHR43818:SF11">
    <property type="entry name" value="BCDNA.GH03377"/>
    <property type="match status" value="1"/>
</dbReference>
<dbReference type="InterPro" id="IPR055170">
    <property type="entry name" value="GFO_IDH_MocA-like_dom"/>
</dbReference>
<dbReference type="InterPro" id="IPR050463">
    <property type="entry name" value="Gfo/Idh/MocA_oxidrdct_glycsds"/>
</dbReference>
<evidence type="ECO:0000313" key="4">
    <source>
        <dbReference type="EMBL" id="MFC3765023.1"/>
    </source>
</evidence>
<evidence type="ECO:0000313" key="5">
    <source>
        <dbReference type="Proteomes" id="UP001595699"/>
    </source>
</evidence>